<keyword evidence="3" id="KW-1133">Transmembrane helix</keyword>
<sequence length="2724" mass="310599">MNCNENKLKEIAHKLALEHNPHRRRYSPKAFLSSIRTEIEELQNFIAELHENKSTYIHPAEEWLLDHSEFLASVILEIREEVPLTSMDYLVIVDNERNTRLRISSVCETYLMTTDGFLDEELFSSFLSFYQEVSVLTISEAWSLKLFLKVELIRRLASIIKPLQERNTISRLVDRMLSSIQIAELTPERLKTALEEHKVELPLSGAMIVHLVRHLREHAETSAHIGEWLVCKLENKPESLDSILSYEYLLQSEYQVSTGNAIGSLRNLSRWVWSEFFEQISVVEQTLQQEKAGDYQKLDAASRHQLRYQVEKLARRMQVPEYLVASEAARLADKHFDTFEQENHQPPKDIFVAYYLMEAKGLRLLHQALKLCGKTGALPEAWVKHRAASVYMQSLSIAFITASAAFSLWIGWTAAISPLGWVFVFLLLAFPASEFGITAVHWLIEYVKQPSKLLRYDFSKGIPEEASTIVVIPVIWSQIQHVQGTTERLEQHYLANRDPHLHFAILSDFKDCEAEHSNEDEAILNLAKAEIERLNRTYSRSTFHLFHRHRKWNPAEQTWMGWERKRGKLVEFVKLLKGSKNTSYTTMIGNSAVLTKIRYVITLDADTRLPLESAFRMVGAMHLPFNRPRLNDTKTRVIDGYGVLQPRIGMAYESAQKSKLTSLWAVDAGLDPYSFAISDPYQDVLGEGIFTGKGIFDIEAFDQVLGNRIAENRVLSHDLLEGSFLRAGSLTDIELIDDHPPTFLAHQKRQHRWTRGDWQLLPWLMSKTPNVDGVVVPTDLSNVARWQIIDNLRRSLLQPALMAILLLAVPLLPGSPLSWFGIVLVTMLLPLLRQLVTLNTLMNRPKNLLFTIGHVWIAFITLPFQSVMLLDAIIRTLYRLTISKRGLLEWVSQAEVEQLSAKKGSPALYGQLYGYLLIAWMAACTLLSENIAVQTLLLSSVLLWCFAPWIIRWLDQSPIRTEETFSPQETEELHKLSHDIWSFYEDYVTEQDNWLPPDNVQFQPKKGIAHRTSPTNIGMYLTCVLAARDFGFIDTYGLFERIERTVSTLERMEKWEGHIYNWYDTETLAPLLPVYVSTVDSGNFVACLMTVKEGLLEWLHSDSNPPSVRWTQSEVNVAFAEELGAVSDSDLLIQGRQLADRIQALVQATNFRPLFDLKTNLFSLGYHVNQRVRDTILYDLLASEARQASFVAIALGQVSVSHWNALGRTMTKVGNRPVLLSWTGTMFEYLMPALLMKTYRKTIWDSTYEAVVERQIEYAKQQNVPFGISESGYYMFDYQMNYQYRAFGVPGLGFKRGLEQDLVIAPYAAIMALPYARKAGLDALQLLKQFDGRGKYGYYEALDFTQKRIPAGRKNMVVRSYMAHHQGMSMLTLSNLLLPHTMQQRFHRNKEVRAAELLLQERIEQPKKWIKHPALHRSNVRTEEKSVQQADVVREFKSPHTVIPETLLLSNGRFTTMITNSGSGYASWEGIHISRWLEEPVKDSWGSYIYIRDVSSDQIWSPSYQPCKVESPEQQVLFELNKATFVRKDNELETCMEICVAPDVNAEVRRITLTNRGTQTKVVEVTTFIELALSNPIADSAHPAFSKLFIRTAYDQESGCLVAGRRKREAKDRSLWSAHTLAVEGHTSAPIEFETDRAAFIGRGYRLTEPNLIRSRLKGKTGSVADPAFVMRRRVEVKPDEQVHLYAITSVAETRDEAVDIVAKLTHVQSVDRTFRLAWNRSRIELHNLNLEPAEAHTFQRLASQVLYTPLLSDERTMNIAINSIGQPGFWSYGISGDRPIIVAQIDNQIHLPFIVKLLTGHEYLRRLGLNFDLVIVNESAEGYQQDLQDSLQRAVEHSVDRFGAGAIGIHVIKESSLNDQARVLLMAAARVVLQASGPSISGQLRLPARENGKRWPEALQKVNSDQVQAYHSYHANSLESANLLFHNEWGGFTADGKQYKLKIKDGKHLPAPWINVLANPNFGALVSELGTGYTFWRNSRECKLTPWSNDTVLDPPTEIGFIRDEHTGACWTMTPAGGNHASPYLITHARGYSIFEHEREGIGHKMTIFVPKEDPIKIMRLQIKNTSSEQRSLSVTYYAEWVIGVQRQTNAPFIVSEWDESASILTAQNRYQESFRDATAFLGIFTKNTDHSNGLSWTTDQLEFVGRNGSLEQPAALNRERLSCQTEVSHASCGAIQCKLTLEPGEETEVLILLGCESSKSKAASLAQQFSSASYCDTVWDETMAFWENTLEQIVVDTPSAETNILLNGWLLYQSLACRIWARTAFYQAGGAIGFRDQLQDSLALLHTMPELSRKQLLIHAAHQYEEGDVQHWWHNETERGIRTTFSDDLLWLPYCAARYIEHTDDRAVFDEQVPYITSELLKEHEHERYEATVQSDQIGTLYEHCQRAIDKVLQRIGEHGLPLMGVGDWNDGMNMVGVKGRGESVWLGWFLCEVLQRYETICGEHGDVERQTRYKNAREQITQAIHDHAWDGEWYRRAFTDAGAWLGSIHNEECRIDSIAQSWSVISGAAPEDRRVQAMRSFDRELVDRELSVIKLLTPPFDRTEPSPGYIQGYPPGIRENGAQYTHGVIWSIIAWCVLDQGDKAFELFRMLNPITHTRTAQEVRQYVGEPYAMAADIYTAEPHLGHAGWTWYTGASGWMYQSGIEWILGLRKRGSRLFLDPCMPSEWPSFKAIYRYGSTAYHLSFTRDQQDQPVSGSLKAGPDTYIDLVDDGEDHSIQILI</sequence>
<dbReference type="SUPFAM" id="SSF74650">
    <property type="entry name" value="Galactose mutarotase-like"/>
    <property type="match status" value="2"/>
</dbReference>
<dbReference type="SUPFAM" id="SSF48208">
    <property type="entry name" value="Six-hairpin glycosidases"/>
    <property type="match status" value="1"/>
</dbReference>
<dbReference type="InterPro" id="IPR010383">
    <property type="entry name" value="Glyco_hydrolase_94_b-supersand"/>
</dbReference>
<dbReference type="Pfam" id="PF17167">
    <property type="entry name" value="Glyco_hydro_94"/>
    <property type="match status" value="1"/>
</dbReference>
<dbReference type="Gene3D" id="1.50.10.10">
    <property type="match status" value="1"/>
</dbReference>
<evidence type="ECO:0000256" key="2">
    <source>
        <dbReference type="ARBA" id="ARBA00022679"/>
    </source>
</evidence>
<dbReference type="InterPro" id="IPR008928">
    <property type="entry name" value="6-hairpin_glycosidase_sf"/>
</dbReference>
<proteinExistence type="predicted"/>
<dbReference type="CDD" id="cd11756">
    <property type="entry name" value="GH94N_ChvB_NdvB_1_like"/>
    <property type="match status" value="1"/>
</dbReference>
<reference evidence="8" key="1">
    <citation type="journal article" date="2019" name="Int. J. Syst. Evol. Microbiol.">
        <title>The Global Catalogue of Microorganisms (GCM) 10K type strain sequencing project: providing services to taxonomists for standard genome sequencing and annotation.</title>
        <authorList>
            <consortium name="The Broad Institute Genomics Platform"/>
            <consortium name="The Broad Institute Genome Sequencing Center for Infectious Disease"/>
            <person name="Wu L."/>
            <person name="Ma J."/>
        </authorList>
    </citation>
    <scope>NUCLEOTIDE SEQUENCE [LARGE SCALE GENOMIC DNA]</scope>
    <source>
        <strain evidence="8">IBRC-M 10987</strain>
    </source>
</reference>
<dbReference type="Pfam" id="PF06165">
    <property type="entry name" value="GH94_b-supersand"/>
    <property type="match status" value="2"/>
</dbReference>
<feature type="transmembrane region" description="Helical" evidence="3">
    <location>
        <begin position="795"/>
        <end position="812"/>
    </location>
</feature>
<dbReference type="InterPro" id="IPR033432">
    <property type="entry name" value="GH94_catalytic"/>
</dbReference>
<dbReference type="Gene3D" id="2.70.98.40">
    <property type="entry name" value="Glycoside hydrolase, family 65, N-terminal domain"/>
    <property type="match status" value="2"/>
</dbReference>
<accession>A0ABV8JUQ4</accession>
<keyword evidence="3" id="KW-0472">Membrane</keyword>
<dbReference type="Proteomes" id="UP001595715">
    <property type="component" value="Unassembled WGS sequence"/>
</dbReference>
<feature type="domain" description="Glycosyl hydrolase 94 supersandwich" evidence="4">
    <location>
        <begin position="1939"/>
        <end position="2213"/>
    </location>
</feature>
<keyword evidence="7" id="KW-0378">Hydrolase</keyword>
<evidence type="ECO:0000313" key="8">
    <source>
        <dbReference type="Proteomes" id="UP001595715"/>
    </source>
</evidence>
<dbReference type="PANTHER" id="PTHR37469">
    <property type="entry name" value="CELLOBIONIC ACID PHOSPHORYLASE-RELATED"/>
    <property type="match status" value="1"/>
</dbReference>
<dbReference type="InterPro" id="IPR052047">
    <property type="entry name" value="GH94_Enzymes"/>
</dbReference>
<feature type="transmembrane region" description="Helical" evidence="3">
    <location>
        <begin position="394"/>
        <end position="415"/>
    </location>
</feature>
<dbReference type="Gene3D" id="2.60.420.10">
    <property type="entry name" value="Maltose phosphorylase, domain 3"/>
    <property type="match status" value="1"/>
</dbReference>
<name>A0ABV8JUQ4_9BACL</name>
<dbReference type="RefSeq" id="WP_377717012.1">
    <property type="nucleotide sequence ID" value="NZ_JBHSAM010000006.1"/>
</dbReference>
<dbReference type="Gene3D" id="1.50.10.140">
    <property type="match status" value="1"/>
</dbReference>
<dbReference type="InterPro" id="IPR019282">
    <property type="entry name" value="Glycoamylase-like_cons_dom"/>
</dbReference>
<dbReference type="InterPro" id="IPR037820">
    <property type="entry name" value="GH94N_NdvB"/>
</dbReference>
<evidence type="ECO:0000259" key="4">
    <source>
        <dbReference type="Pfam" id="PF06165"/>
    </source>
</evidence>
<dbReference type="InterPro" id="IPR037018">
    <property type="entry name" value="GH65_N"/>
</dbReference>
<protein>
    <submittedName>
        <fullName evidence="7">GH36-type glycosyl hydrolase domain-containing protein</fullName>
    </submittedName>
</protein>
<dbReference type="InterPro" id="IPR011013">
    <property type="entry name" value="Gal_mutarotase_sf_dom"/>
</dbReference>
<dbReference type="EMBL" id="JBHSAM010000006">
    <property type="protein sequence ID" value="MFC4098409.1"/>
    <property type="molecule type" value="Genomic_DNA"/>
</dbReference>
<evidence type="ECO:0000313" key="7">
    <source>
        <dbReference type="EMBL" id="MFC4098409.1"/>
    </source>
</evidence>
<feature type="transmembrane region" description="Helical" evidence="3">
    <location>
        <begin position="421"/>
        <end position="444"/>
    </location>
</feature>
<gene>
    <name evidence="7" type="ORF">ACFOZ8_01930</name>
</gene>
<feature type="transmembrane region" description="Helical" evidence="3">
    <location>
        <begin position="818"/>
        <end position="836"/>
    </location>
</feature>
<dbReference type="SMART" id="SM01068">
    <property type="entry name" value="CBM_X"/>
    <property type="match status" value="2"/>
</dbReference>
<keyword evidence="1" id="KW-0328">Glycosyltransferase</keyword>
<dbReference type="InterPro" id="IPR012341">
    <property type="entry name" value="6hp_glycosidase-like_sf"/>
</dbReference>
<feature type="domain" description="Glycosyl hydrolase 94 supersandwich" evidence="4">
    <location>
        <begin position="1432"/>
        <end position="1706"/>
    </location>
</feature>
<keyword evidence="3" id="KW-0812">Transmembrane</keyword>
<evidence type="ECO:0000259" key="5">
    <source>
        <dbReference type="Pfam" id="PF10091"/>
    </source>
</evidence>
<dbReference type="Pfam" id="PF10091">
    <property type="entry name" value="Glycoamylase"/>
    <property type="match status" value="1"/>
</dbReference>
<dbReference type="GO" id="GO:0016787">
    <property type="term" value="F:hydrolase activity"/>
    <property type="evidence" value="ECO:0007669"/>
    <property type="project" value="UniProtKB-KW"/>
</dbReference>
<keyword evidence="8" id="KW-1185">Reference proteome</keyword>
<dbReference type="CDD" id="cd11753">
    <property type="entry name" value="GH94N_ChvB_NdvB_2_like"/>
    <property type="match status" value="1"/>
</dbReference>
<feature type="domain" description="Glycoamylase-like" evidence="5">
    <location>
        <begin position="1181"/>
        <end position="1389"/>
    </location>
</feature>
<keyword evidence="2" id="KW-0808">Transferase</keyword>
<organism evidence="7 8">
    <name type="scientific">Paenibacillus xanthanilyticus</name>
    <dbReference type="NCBI Taxonomy" id="1783531"/>
    <lineage>
        <taxon>Bacteria</taxon>
        <taxon>Bacillati</taxon>
        <taxon>Bacillota</taxon>
        <taxon>Bacilli</taxon>
        <taxon>Bacillales</taxon>
        <taxon>Paenibacillaceae</taxon>
        <taxon>Paenibacillus</taxon>
    </lineage>
</organism>
<dbReference type="PANTHER" id="PTHR37469:SF2">
    <property type="entry name" value="CELLOBIONIC ACID PHOSPHORYLASE"/>
    <property type="match status" value="1"/>
</dbReference>
<evidence type="ECO:0000259" key="6">
    <source>
        <dbReference type="Pfam" id="PF17167"/>
    </source>
</evidence>
<evidence type="ECO:0000256" key="1">
    <source>
        <dbReference type="ARBA" id="ARBA00022676"/>
    </source>
</evidence>
<evidence type="ECO:0000256" key="3">
    <source>
        <dbReference type="SAM" id="Phobius"/>
    </source>
</evidence>
<feature type="domain" description="Glycosyl hydrolase 94 catalytic" evidence="6">
    <location>
        <begin position="2227"/>
        <end position="2652"/>
    </location>
</feature>
<dbReference type="InterPro" id="IPR037824">
    <property type="entry name" value="GH94N_2_NdvB"/>
</dbReference>
<feature type="transmembrane region" description="Helical" evidence="3">
    <location>
        <begin position="848"/>
        <end position="870"/>
    </location>
</feature>
<comment type="caution">
    <text evidence="7">The sequence shown here is derived from an EMBL/GenBank/DDBJ whole genome shotgun (WGS) entry which is preliminary data.</text>
</comment>